<name>A0A0R1ZNS0_9LACO</name>
<sequence>MKKIYQNEVYYKEKELRRNSRMIWEVFQNTSFWIIVVAGILLLGVAQFLWKFINASPNWRSAINNSFFIVIVAFIGWTVFTLIKIQKSRIAFAFDEDFRGIWLNSFFGLKMIYIPLSMLRISVSSETLKIKYQKAFYFNVQNKVRIINGGSKKVTTSRLQKDQSEEFIDRYNELTTNDNKVQLDEVEKDSLKLSSSLIGYIGIAGLALVVYTSPYFGNNNQDSVANFSLIGSNKSTKYVKFQNLKLNHTYSTKAIDFKVNKAYKAHTLKNKEVAIFNVSVNYKRSDISLDTDPFMESNTLSFIANRNDELEEDNSDRTQDPLTSTVIKIDGQSMPVINQLNTGENGYCLFGPRDSKSANYNIVFDIKDTNKSNYLIYNAFGLYWKPDNKNSDFPMYVLRFDPNRLEEIK</sequence>
<dbReference type="Proteomes" id="UP000051291">
    <property type="component" value="Unassembled WGS sequence"/>
</dbReference>
<keyword evidence="1" id="KW-0472">Membrane</keyword>
<keyword evidence="1" id="KW-1133">Transmembrane helix</keyword>
<feature type="transmembrane region" description="Helical" evidence="1">
    <location>
        <begin position="30"/>
        <end position="50"/>
    </location>
</feature>
<evidence type="ECO:0000313" key="3">
    <source>
        <dbReference type="Proteomes" id="UP000051291"/>
    </source>
</evidence>
<dbReference type="PATRIC" id="fig|1423820.4.peg.48"/>
<keyword evidence="1" id="KW-0812">Transmembrane</keyword>
<dbReference type="STRING" id="1423820.FC64_GL000047"/>
<dbReference type="AlphaFoldDB" id="A0A0R1ZNS0"/>
<feature type="transmembrane region" description="Helical" evidence="1">
    <location>
        <begin position="197"/>
        <end position="216"/>
    </location>
</feature>
<feature type="transmembrane region" description="Helical" evidence="1">
    <location>
        <begin position="62"/>
        <end position="83"/>
    </location>
</feature>
<protein>
    <submittedName>
        <fullName evidence="2">Uncharacterized protein</fullName>
    </submittedName>
</protein>
<evidence type="ECO:0000256" key="1">
    <source>
        <dbReference type="SAM" id="Phobius"/>
    </source>
</evidence>
<accession>A0A0R1ZNS0</accession>
<feature type="transmembrane region" description="Helical" evidence="1">
    <location>
        <begin position="103"/>
        <end position="123"/>
    </location>
</feature>
<proteinExistence type="predicted"/>
<dbReference type="EMBL" id="AYYZ01000008">
    <property type="protein sequence ID" value="KRM53126.1"/>
    <property type="molecule type" value="Genomic_DNA"/>
</dbReference>
<gene>
    <name evidence="2" type="ORF">FC64_GL000047</name>
</gene>
<dbReference type="RefSeq" id="WP_057906225.1">
    <property type="nucleotide sequence ID" value="NZ_AYYZ01000008.1"/>
</dbReference>
<organism evidence="2 3">
    <name type="scientific">Ligilactobacillus araffinosus DSM 20653</name>
    <dbReference type="NCBI Taxonomy" id="1423820"/>
    <lineage>
        <taxon>Bacteria</taxon>
        <taxon>Bacillati</taxon>
        <taxon>Bacillota</taxon>
        <taxon>Bacilli</taxon>
        <taxon>Lactobacillales</taxon>
        <taxon>Lactobacillaceae</taxon>
        <taxon>Ligilactobacillus</taxon>
    </lineage>
</organism>
<comment type="caution">
    <text evidence="2">The sequence shown here is derived from an EMBL/GenBank/DDBJ whole genome shotgun (WGS) entry which is preliminary data.</text>
</comment>
<evidence type="ECO:0000313" key="2">
    <source>
        <dbReference type="EMBL" id="KRM53126.1"/>
    </source>
</evidence>
<reference evidence="2 3" key="1">
    <citation type="journal article" date="2015" name="Genome Announc.">
        <title>Expanding the biotechnology potential of lactobacilli through comparative genomics of 213 strains and associated genera.</title>
        <authorList>
            <person name="Sun Z."/>
            <person name="Harris H.M."/>
            <person name="McCann A."/>
            <person name="Guo C."/>
            <person name="Argimon S."/>
            <person name="Zhang W."/>
            <person name="Yang X."/>
            <person name="Jeffery I.B."/>
            <person name="Cooney J.C."/>
            <person name="Kagawa T.F."/>
            <person name="Liu W."/>
            <person name="Song Y."/>
            <person name="Salvetti E."/>
            <person name="Wrobel A."/>
            <person name="Rasinkangas P."/>
            <person name="Parkhill J."/>
            <person name="Rea M.C."/>
            <person name="O'Sullivan O."/>
            <person name="Ritari J."/>
            <person name="Douillard F.P."/>
            <person name="Paul Ross R."/>
            <person name="Yang R."/>
            <person name="Briner A.E."/>
            <person name="Felis G.E."/>
            <person name="de Vos W.M."/>
            <person name="Barrangou R."/>
            <person name="Klaenhammer T.R."/>
            <person name="Caufield P.W."/>
            <person name="Cui Y."/>
            <person name="Zhang H."/>
            <person name="O'Toole P.W."/>
        </authorList>
    </citation>
    <scope>NUCLEOTIDE SEQUENCE [LARGE SCALE GENOMIC DNA]</scope>
    <source>
        <strain evidence="2 3">DSM 20653</strain>
    </source>
</reference>
<keyword evidence="3" id="KW-1185">Reference proteome</keyword>